<evidence type="ECO:0000259" key="2">
    <source>
        <dbReference type="Pfam" id="PF00561"/>
    </source>
</evidence>
<feature type="transmembrane region" description="Helical" evidence="1">
    <location>
        <begin position="30"/>
        <end position="49"/>
    </location>
</feature>
<dbReference type="SUPFAM" id="SSF53474">
    <property type="entry name" value="alpha/beta-Hydrolases"/>
    <property type="match status" value="1"/>
</dbReference>
<keyword evidence="1" id="KW-1133">Transmembrane helix</keyword>
<keyword evidence="3" id="KW-0378">Hydrolase</keyword>
<proteinExistence type="predicted"/>
<dbReference type="eggNOG" id="COG2267">
    <property type="taxonomic scope" value="Bacteria"/>
</dbReference>
<dbReference type="AlphaFoldDB" id="A0A0A6WX14"/>
<accession>A0A0A6WX14</accession>
<name>A0A0A6WX14_ACTUT</name>
<dbReference type="Proteomes" id="UP000054537">
    <property type="component" value="Unassembled WGS sequence"/>
</dbReference>
<dbReference type="EMBL" id="JRTT01000139">
    <property type="protein sequence ID" value="KHD72237.1"/>
    <property type="molecule type" value="Genomic_DNA"/>
</dbReference>
<keyword evidence="4" id="KW-1185">Reference proteome</keyword>
<dbReference type="STRING" id="1869.MB27_41295"/>
<evidence type="ECO:0000256" key="1">
    <source>
        <dbReference type="SAM" id="Phobius"/>
    </source>
</evidence>
<feature type="domain" description="AB hydrolase-1" evidence="2">
    <location>
        <begin position="182"/>
        <end position="283"/>
    </location>
</feature>
<dbReference type="RefSeq" id="WP_043533800.1">
    <property type="nucleotide sequence ID" value="NZ_BAABKU010000005.1"/>
</dbReference>
<evidence type="ECO:0000313" key="4">
    <source>
        <dbReference type="Proteomes" id="UP000054537"/>
    </source>
</evidence>
<dbReference type="OrthoDB" id="9796770at2"/>
<keyword evidence="3" id="KW-0645">Protease</keyword>
<reference evidence="3 4" key="1">
    <citation type="submission" date="2014-10" db="EMBL/GenBank/DDBJ databases">
        <title>Draft genome sequence of Actinoplanes utahensis NRRL 12052.</title>
        <authorList>
            <person name="Velasco-Bucheli B."/>
            <person name="del Cerro C."/>
            <person name="Hormigo D."/>
            <person name="Garcia J.L."/>
            <person name="Acebal C."/>
            <person name="Arroyo M."/>
            <person name="de la Mata I."/>
        </authorList>
    </citation>
    <scope>NUCLEOTIDE SEQUENCE [LARGE SCALE GENOMIC DNA]</scope>
    <source>
        <strain evidence="3 4">NRRL 12052</strain>
    </source>
</reference>
<dbReference type="GO" id="GO:0004177">
    <property type="term" value="F:aminopeptidase activity"/>
    <property type="evidence" value="ECO:0007669"/>
    <property type="project" value="UniProtKB-KW"/>
</dbReference>
<evidence type="ECO:0000313" key="3">
    <source>
        <dbReference type="EMBL" id="KHD72237.1"/>
    </source>
</evidence>
<feature type="transmembrane region" description="Helical" evidence="1">
    <location>
        <begin position="56"/>
        <end position="76"/>
    </location>
</feature>
<dbReference type="InterPro" id="IPR029058">
    <property type="entry name" value="AB_hydrolase_fold"/>
</dbReference>
<dbReference type="Gene3D" id="3.40.50.1820">
    <property type="entry name" value="alpha/beta hydrolase"/>
    <property type="match status" value="1"/>
</dbReference>
<keyword evidence="1" id="KW-0812">Transmembrane</keyword>
<dbReference type="InterPro" id="IPR000073">
    <property type="entry name" value="AB_hydrolase_1"/>
</dbReference>
<organism evidence="3 4">
    <name type="scientific">Actinoplanes utahensis</name>
    <dbReference type="NCBI Taxonomy" id="1869"/>
    <lineage>
        <taxon>Bacteria</taxon>
        <taxon>Bacillati</taxon>
        <taxon>Actinomycetota</taxon>
        <taxon>Actinomycetes</taxon>
        <taxon>Micromonosporales</taxon>
        <taxon>Micromonosporaceae</taxon>
        <taxon>Actinoplanes</taxon>
    </lineage>
</organism>
<feature type="transmembrane region" description="Helical" evidence="1">
    <location>
        <begin position="88"/>
        <end position="116"/>
    </location>
</feature>
<keyword evidence="1" id="KW-0472">Membrane</keyword>
<gene>
    <name evidence="3" type="ORF">MB27_41295</name>
</gene>
<dbReference type="Pfam" id="PF00561">
    <property type="entry name" value="Abhydrolase_1"/>
    <property type="match status" value="1"/>
</dbReference>
<feature type="transmembrane region" description="Helical" evidence="1">
    <location>
        <begin position="128"/>
        <end position="150"/>
    </location>
</feature>
<protein>
    <submittedName>
        <fullName evidence="3">Aminopeptidase</fullName>
    </submittedName>
</protein>
<sequence>MTTYAKIGAFLLAAGWGLIAASWTPRGPLTGAEALWSVAVSAGAGFLAGWTTRSRWAIIGAPLTFAVVFELARATATGPSVDAPHPSIMGILVLVTGRGVHALLSLLPMAVAAAFAHRRPAARRWRRVTGRIALGLATVVTVAFAVAAAVPARTEPISGGVAELAHVGGLGVMIRGASPSLPLLLYVPGPPGGSATGTMRGRLAALERRFVVATMDRRGAEGRAPELTVDSETADVLTVTDHLRKRFGQDRITLVGHSGGSIPAVLAVQRHPERYRAYVGTGQAVDLRASDRIFYTDVLAWARSGGRSEVVAQLERQGPPPWDDAYDYEPFHLHAAEAYGVAGAPVDIGAGEYTLLAKAHTMTRMLDTWDALYPRMQDTDLRREVPALAVPAYFVQGGREMRGLAEPFAAWYAALESPDKRLVTFPAAGHHPMSEDPDRFVSTLTELLA</sequence>
<comment type="caution">
    <text evidence="3">The sequence shown here is derived from an EMBL/GenBank/DDBJ whole genome shotgun (WGS) entry which is preliminary data.</text>
</comment>
<keyword evidence="3" id="KW-0031">Aminopeptidase</keyword>